<dbReference type="Gene3D" id="3.40.50.720">
    <property type="entry name" value="NAD(P)-binding Rossmann-like Domain"/>
    <property type="match status" value="2"/>
</dbReference>
<dbReference type="Pfam" id="PF13561">
    <property type="entry name" value="adh_short_C2"/>
    <property type="match status" value="1"/>
</dbReference>
<dbReference type="Proteomes" id="UP000608154">
    <property type="component" value="Unassembled WGS sequence"/>
</dbReference>
<keyword evidence="1" id="KW-0560">Oxidoreductase</keyword>
<evidence type="ECO:0000313" key="2">
    <source>
        <dbReference type="EMBL" id="GGC06667.1"/>
    </source>
</evidence>
<reference evidence="2" key="1">
    <citation type="journal article" date="2014" name="Int. J. Syst. Evol. Microbiol.">
        <title>Complete genome sequence of Corynebacterium casei LMG S-19264T (=DSM 44701T), isolated from a smear-ripened cheese.</title>
        <authorList>
            <consortium name="US DOE Joint Genome Institute (JGI-PGF)"/>
            <person name="Walter F."/>
            <person name="Albersmeier A."/>
            <person name="Kalinowski J."/>
            <person name="Ruckert C."/>
        </authorList>
    </citation>
    <scope>NUCLEOTIDE SEQUENCE</scope>
    <source>
        <strain evidence="2">CGMCC 1.15095</strain>
    </source>
</reference>
<dbReference type="PANTHER" id="PTHR43658:SF8">
    <property type="entry name" value="17-BETA-HYDROXYSTEROID DEHYDROGENASE 14-RELATED"/>
    <property type="match status" value="1"/>
</dbReference>
<dbReference type="InterPro" id="IPR036291">
    <property type="entry name" value="NAD(P)-bd_dom_sf"/>
</dbReference>
<evidence type="ECO:0008006" key="4">
    <source>
        <dbReference type="Google" id="ProtNLM"/>
    </source>
</evidence>
<dbReference type="PANTHER" id="PTHR43658">
    <property type="entry name" value="SHORT-CHAIN DEHYDROGENASE/REDUCTASE"/>
    <property type="match status" value="1"/>
</dbReference>
<evidence type="ECO:0000256" key="1">
    <source>
        <dbReference type="ARBA" id="ARBA00023002"/>
    </source>
</evidence>
<dbReference type="RefSeq" id="WP_188772034.1">
    <property type="nucleotide sequence ID" value="NZ_BMHK01000018.1"/>
</dbReference>
<comment type="caution">
    <text evidence="2">The sequence shown here is derived from an EMBL/GenBank/DDBJ whole genome shotgun (WGS) entry which is preliminary data.</text>
</comment>
<gene>
    <name evidence="2" type="ORF">GCM10011494_26600</name>
</gene>
<keyword evidence="3" id="KW-1185">Reference proteome</keyword>
<dbReference type="AlphaFoldDB" id="A0A916TTH5"/>
<dbReference type="Pfam" id="PF00106">
    <property type="entry name" value="adh_short"/>
    <property type="match status" value="1"/>
</dbReference>
<accession>A0A916TTH5</accession>
<dbReference type="InterPro" id="IPR002347">
    <property type="entry name" value="SDR_fam"/>
</dbReference>
<name>A0A916TTH5_9SPHN</name>
<evidence type="ECO:0000313" key="3">
    <source>
        <dbReference type="Proteomes" id="UP000608154"/>
    </source>
</evidence>
<dbReference type="EMBL" id="BMHK01000018">
    <property type="protein sequence ID" value="GGC06667.1"/>
    <property type="molecule type" value="Genomic_DNA"/>
</dbReference>
<dbReference type="SUPFAM" id="SSF51735">
    <property type="entry name" value="NAD(P)-binding Rossmann-fold domains"/>
    <property type="match status" value="1"/>
</dbReference>
<protein>
    <recommendedName>
        <fullName evidence="4">SDR family NAD(P)-dependent oxidoreductase</fullName>
    </recommendedName>
</protein>
<dbReference type="CDD" id="cd05233">
    <property type="entry name" value="SDR_c"/>
    <property type="match status" value="1"/>
</dbReference>
<sequence>MTVDRSAELAGNVAVITGAASGIGQGLALGFLQAGASVVAADIKVDTATRGLAADGGLADRLHEITADVTQDEDVACSVATARDRFGRIDIMVNNAGGPSCSPSLYAAAKAAVVRMSAMAAVELAPWRIRVNTVSPEPIMVPGFADNGGSAERLIAVQPWPEAPR</sequence>
<proteinExistence type="predicted"/>
<dbReference type="GO" id="GO:0016491">
    <property type="term" value="F:oxidoreductase activity"/>
    <property type="evidence" value="ECO:0007669"/>
    <property type="project" value="UniProtKB-KW"/>
</dbReference>
<reference evidence="2" key="2">
    <citation type="submission" date="2020-09" db="EMBL/GenBank/DDBJ databases">
        <authorList>
            <person name="Sun Q."/>
            <person name="Zhou Y."/>
        </authorList>
    </citation>
    <scope>NUCLEOTIDE SEQUENCE</scope>
    <source>
        <strain evidence="2">CGMCC 1.15095</strain>
    </source>
</reference>
<organism evidence="2 3">
    <name type="scientific">Novosphingobium endophyticum</name>
    <dbReference type="NCBI Taxonomy" id="1955250"/>
    <lineage>
        <taxon>Bacteria</taxon>
        <taxon>Pseudomonadati</taxon>
        <taxon>Pseudomonadota</taxon>
        <taxon>Alphaproteobacteria</taxon>
        <taxon>Sphingomonadales</taxon>
        <taxon>Sphingomonadaceae</taxon>
        <taxon>Novosphingobium</taxon>
    </lineage>
</organism>
<dbReference type="PRINTS" id="PR00081">
    <property type="entry name" value="GDHRDH"/>
</dbReference>